<proteinExistence type="predicted"/>
<protein>
    <submittedName>
        <fullName evidence="2">Uncharacterized protein</fullName>
    </submittedName>
</protein>
<evidence type="ECO:0000313" key="3">
    <source>
        <dbReference type="Proteomes" id="UP000053872"/>
    </source>
</evidence>
<feature type="compositionally biased region" description="Basic and acidic residues" evidence="1">
    <location>
        <begin position="35"/>
        <end position="47"/>
    </location>
</feature>
<sequence>MQTFIYEENPWCAGEHPPGRGWRGRLLGKLSNAERQPENRTDRRDPHPPPTSQPARSRHTAVPTVPSSPIRWLVRVLVLSRTRGMSRLIKAITDMMESYQGSARKGKRTESFSRSEFKKLIQQEFAPVKRSPTSKYRYITSLPDSDTEPMNKKKRGSAKHCVY</sequence>
<dbReference type="Proteomes" id="UP000053872">
    <property type="component" value="Unassembled WGS sequence"/>
</dbReference>
<accession>A0A2I0LLH1</accession>
<gene>
    <name evidence="2" type="ORF">A306_00000117</name>
</gene>
<name>A0A2I0LLH1_COLLI</name>
<comment type="caution">
    <text evidence="2">The sequence shown here is derived from an EMBL/GenBank/DDBJ whole genome shotgun (WGS) entry which is preliminary data.</text>
</comment>
<organism evidence="2 3">
    <name type="scientific">Columba livia</name>
    <name type="common">Rock dove</name>
    <dbReference type="NCBI Taxonomy" id="8932"/>
    <lineage>
        <taxon>Eukaryota</taxon>
        <taxon>Metazoa</taxon>
        <taxon>Chordata</taxon>
        <taxon>Craniata</taxon>
        <taxon>Vertebrata</taxon>
        <taxon>Euteleostomi</taxon>
        <taxon>Archelosauria</taxon>
        <taxon>Archosauria</taxon>
        <taxon>Dinosauria</taxon>
        <taxon>Saurischia</taxon>
        <taxon>Theropoda</taxon>
        <taxon>Coelurosauria</taxon>
        <taxon>Aves</taxon>
        <taxon>Neognathae</taxon>
        <taxon>Neoaves</taxon>
        <taxon>Columbimorphae</taxon>
        <taxon>Columbiformes</taxon>
        <taxon>Columbidae</taxon>
        <taxon>Columba</taxon>
    </lineage>
</organism>
<reference evidence="2 3" key="1">
    <citation type="journal article" date="2013" name="Science">
        <title>Genomic diversity and evolution of the head crest in the rock pigeon.</title>
        <authorList>
            <person name="Shapiro M.D."/>
            <person name="Kronenberg Z."/>
            <person name="Li C."/>
            <person name="Domyan E.T."/>
            <person name="Pan H."/>
            <person name="Campbell M."/>
            <person name="Tan H."/>
            <person name="Huff C.D."/>
            <person name="Hu H."/>
            <person name="Vickrey A.I."/>
            <person name="Nielsen S.C."/>
            <person name="Stringham S.A."/>
            <person name="Hu H."/>
            <person name="Willerslev E."/>
            <person name="Gilbert M.T."/>
            <person name="Yandell M."/>
            <person name="Zhang G."/>
            <person name="Wang J."/>
        </authorList>
    </citation>
    <scope>NUCLEOTIDE SEQUENCE [LARGE SCALE GENOMIC DNA]</scope>
    <source>
        <tissue evidence="2">Blood</tissue>
    </source>
</reference>
<feature type="compositionally biased region" description="Basic residues" evidence="1">
    <location>
        <begin position="152"/>
        <end position="163"/>
    </location>
</feature>
<evidence type="ECO:0000313" key="2">
    <source>
        <dbReference type="EMBL" id="PKK18276.1"/>
    </source>
</evidence>
<dbReference type="STRING" id="8932.A0A2I0LLH1"/>
<dbReference type="EMBL" id="AKCR02000215">
    <property type="protein sequence ID" value="PKK18276.1"/>
    <property type="molecule type" value="Genomic_DNA"/>
</dbReference>
<keyword evidence="3" id="KW-1185">Reference proteome</keyword>
<evidence type="ECO:0000256" key="1">
    <source>
        <dbReference type="SAM" id="MobiDB-lite"/>
    </source>
</evidence>
<feature type="region of interest" description="Disordered" evidence="1">
    <location>
        <begin position="140"/>
        <end position="163"/>
    </location>
</feature>
<dbReference type="AlphaFoldDB" id="A0A2I0LLH1"/>
<dbReference type="InParanoid" id="A0A2I0LLH1"/>
<feature type="region of interest" description="Disordered" evidence="1">
    <location>
        <begin position="1"/>
        <end position="65"/>
    </location>
</feature>